<keyword evidence="5 11" id="KW-0285">Flavoprotein</keyword>
<evidence type="ECO:0000256" key="9">
    <source>
        <dbReference type="ARBA" id="ARBA00023141"/>
    </source>
</evidence>
<feature type="binding site" evidence="11">
    <location>
        <begin position="316"/>
        <end position="320"/>
    </location>
    <ligand>
        <name>FMN</name>
        <dbReference type="ChEBI" id="CHEBI:58210"/>
    </ligand>
</feature>
<dbReference type="FunFam" id="3.60.150.10:FF:000002">
    <property type="entry name" value="Chorismate synthase"/>
    <property type="match status" value="1"/>
</dbReference>
<organism evidence="12 13">
    <name type="scientific">Candidatus Schekmanbacteria bacterium GWA2_38_11</name>
    <dbReference type="NCBI Taxonomy" id="1817876"/>
    <lineage>
        <taxon>Bacteria</taxon>
        <taxon>Candidatus Schekmaniibacteriota</taxon>
    </lineage>
</organism>
<comment type="similarity">
    <text evidence="2 11">Belongs to the chorismate synthase family.</text>
</comment>
<comment type="pathway">
    <text evidence="1 11">Metabolic intermediate biosynthesis; chorismate biosynthesis; chorismate from D-erythrose 4-phosphate and phosphoenolpyruvate: step 7/7.</text>
</comment>
<dbReference type="NCBIfam" id="TIGR00033">
    <property type="entry name" value="aroC"/>
    <property type="match status" value="1"/>
</dbReference>
<comment type="cofactor">
    <cofactor evidence="11">
        <name>FMNH2</name>
        <dbReference type="ChEBI" id="CHEBI:57618"/>
    </cofactor>
    <text evidence="11">Reduced FMN (FMNH(2)).</text>
</comment>
<feature type="binding site" evidence="11">
    <location>
        <begin position="128"/>
        <end position="130"/>
    </location>
    <ligand>
        <name>FMN</name>
        <dbReference type="ChEBI" id="CHEBI:58210"/>
    </ligand>
</feature>
<dbReference type="NCBIfam" id="NF003793">
    <property type="entry name" value="PRK05382.1"/>
    <property type="match status" value="1"/>
</dbReference>
<dbReference type="PANTHER" id="PTHR21085">
    <property type="entry name" value="CHORISMATE SYNTHASE"/>
    <property type="match status" value="1"/>
</dbReference>
<evidence type="ECO:0000256" key="8">
    <source>
        <dbReference type="ARBA" id="ARBA00022857"/>
    </source>
</evidence>
<dbReference type="GO" id="GO:0009073">
    <property type="term" value="P:aromatic amino acid family biosynthetic process"/>
    <property type="evidence" value="ECO:0007669"/>
    <property type="project" value="UniProtKB-KW"/>
</dbReference>
<proteinExistence type="inferred from homology"/>
<dbReference type="CDD" id="cd07304">
    <property type="entry name" value="Chorismate_synthase"/>
    <property type="match status" value="1"/>
</dbReference>
<name>A0A1F7REX2_9BACT</name>
<evidence type="ECO:0000256" key="1">
    <source>
        <dbReference type="ARBA" id="ARBA00005044"/>
    </source>
</evidence>
<dbReference type="Proteomes" id="UP000178526">
    <property type="component" value="Unassembled WGS sequence"/>
</dbReference>
<feature type="binding site" evidence="11">
    <location>
        <position position="46"/>
    </location>
    <ligand>
        <name>NADP(+)</name>
        <dbReference type="ChEBI" id="CHEBI:58349"/>
    </ligand>
</feature>
<dbReference type="GO" id="GO:0009423">
    <property type="term" value="P:chorismate biosynthetic process"/>
    <property type="evidence" value="ECO:0007669"/>
    <property type="project" value="UniProtKB-UniRule"/>
</dbReference>
<feature type="binding site" evidence="11">
    <location>
        <begin position="248"/>
        <end position="249"/>
    </location>
    <ligand>
        <name>FMN</name>
        <dbReference type="ChEBI" id="CHEBI:58210"/>
    </ligand>
</feature>
<evidence type="ECO:0000256" key="3">
    <source>
        <dbReference type="ARBA" id="ARBA00013036"/>
    </source>
</evidence>
<dbReference type="GO" id="GO:0004107">
    <property type="term" value="F:chorismate synthase activity"/>
    <property type="evidence" value="ECO:0007669"/>
    <property type="project" value="UniProtKB-UniRule"/>
</dbReference>
<dbReference type="InterPro" id="IPR000453">
    <property type="entry name" value="Chorismate_synth"/>
</dbReference>
<gene>
    <name evidence="11" type="primary">aroC</name>
    <name evidence="12" type="ORF">A2042_00440</name>
</gene>
<dbReference type="HAMAP" id="MF_00300">
    <property type="entry name" value="Chorismate_synth"/>
    <property type="match status" value="1"/>
</dbReference>
<evidence type="ECO:0000256" key="4">
    <source>
        <dbReference type="ARBA" id="ARBA00022605"/>
    </source>
</evidence>
<keyword evidence="4 11" id="KW-0028">Amino-acid biosynthesis</keyword>
<reference evidence="12 13" key="1">
    <citation type="journal article" date="2016" name="Nat. Commun.">
        <title>Thousands of microbial genomes shed light on interconnected biogeochemical processes in an aquifer system.</title>
        <authorList>
            <person name="Anantharaman K."/>
            <person name="Brown C.T."/>
            <person name="Hug L.A."/>
            <person name="Sharon I."/>
            <person name="Castelle C.J."/>
            <person name="Probst A.J."/>
            <person name="Thomas B.C."/>
            <person name="Singh A."/>
            <person name="Wilkins M.J."/>
            <person name="Karaoz U."/>
            <person name="Brodie E.L."/>
            <person name="Williams K.H."/>
            <person name="Hubbard S.S."/>
            <person name="Banfield J.F."/>
        </authorList>
    </citation>
    <scope>NUCLEOTIDE SEQUENCE [LARGE SCALE GENOMIC DNA]</scope>
</reference>
<keyword evidence="9 11" id="KW-0057">Aromatic amino acid biosynthesis</keyword>
<evidence type="ECO:0000256" key="10">
    <source>
        <dbReference type="ARBA" id="ARBA00023239"/>
    </source>
</evidence>
<dbReference type="GO" id="GO:0010181">
    <property type="term" value="F:FMN binding"/>
    <property type="evidence" value="ECO:0007669"/>
    <property type="project" value="TreeGrafter"/>
</dbReference>
<dbReference type="InterPro" id="IPR035904">
    <property type="entry name" value="Chorismate_synth_AroC_sf"/>
</dbReference>
<comment type="catalytic activity">
    <reaction evidence="11">
        <text>5-O-(1-carboxyvinyl)-3-phosphoshikimate = chorismate + phosphate</text>
        <dbReference type="Rhea" id="RHEA:21020"/>
        <dbReference type="ChEBI" id="CHEBI:29748"/>
        <dbReference type="ChEBI" id="CHEBI:43474"/>
        <dbReference type="ChEBI" id="CHEBI:57701"/>
        <dbReference type="EC" id="4.2.3.5"/>
    </reaction>
</comment>
<feature type="binding site" evidence="11">
    <location>
        <position position="40"/>
    </location>
    <ligand>
        <name>NADP(+)</name>
        <dbReference type="ChEBI" id="CHEBI:58349"/>
    </ligand>
</feature>
<keyword evidence="8 11" id="KW-0521">NADP</keyword>
<comment type="subunit">
    <text evidence="11">Homotetramer.</text>
</comment>
<evidence type="ECO:0000256" key="11">
    <source>
        <dbReference type="HAMAP-Rule" id="MF_00300"/>
    </source>
</evidence>
<sequence length="393" mass="43484">MLRYLTSGESHGKLINAILEGIPSGLELSEDDINVDLRRRQIGYGRGGRMKIERDEVEVTSGVRFGKTIGSPISMIIRNRDWENWKNEMSLIMRSEKVNMVTRPRPGHADLAGGIKYQEMDLRNILERSSARETACRVAVGAAAKKLLSEFKIRVVSHVVNIGGVWAKNLPRNPNSIFHLAEKSELRCADAEAQEKMKNLINSAKSKGDSLGGIFEIIIMDPPVGLGSHAHWDRKLDGRLAQALMSIQAIKGVEVGVGFRSADLFGSEVHDEIYYKRTRWDRLKAKGGFYRKTNNAGGIEGGISNGEDIIIRAAMKPIPTLAVPLRSVDIVTKKPFKASVERSDICAVPSAAVIGEAVVAYEIANVFMEKFGGDSIEELRRNFSGYKNFMSKL</sequence>
<dbReference type="GO" id="GO:0008652">
    <property type="term" value="P:amino acid biosynthetic process"/>
    <property type="evidence" value="ECO:0007669"/>
    <property type="project" value="UniProtKB-KW"/>
</dbReference>
<comment type="function">
    <text evidence="11">Catalyzes the anti-1,4-elimination of the C-3 phosphate and the C-6 proR hydrogen from 5-enolpyruvylshikimate-3-phosphate (EPSP) to yield chorismate, which is the branch point compound that serves as the starting substrate for the three terminal pathways of aromatic amino acid biosynthesis. This reaction introduces a second double bond into the aromatic ring system.</text>
</comment>
<dbReference type="GO" id="GO:0005829">
    <property type="term" value="C:cytosol"/>
    <property type="evidence" value="ECO:0007669"/>
    <property type="project" value="TreeGrafter"/>
</dbReference>
<evidence type="ECO:0000256" key="6">
    <source>
        <dbReference type="ARBA" id="ARBA00022643"/>
    </source>
</evidence>
<evidence type="ECO:0000256" key="2">
    <source>
        <dbReference type="ARBA" id="ARBA00008014"/>
    </source>
</evidence>
<dbReference type="PANTHER" id="PTHR21085:SF0">
    <property type="entry name" value="CHORISMATE SYNTHASE"/>
    <property type="match status" value="1"/>
</dbReference>
<dbReference type="PIRSF" id="PIRSF001456">
    <property type="entry name" value="Chorismate_synth"/>
    <property type="match status" value="1"/>
</dbReference>
<keyword evidence="10 11" id="KW-0456">Lyase</keyword>
<accession>A0A1F7REX2</accession>
<feature type="binding site" evidence="11">
    <location>
        <position position="301"/>
    </location>
    <ligand>
        <name>FMN</name>
        <dbReference type="ChEBI" id="CHEBI:58210"/>
    </ligand>
</feature>
<feature type="binding site" evidence="11">
    <location>
        <position position="342"/>
    </location>
    <ligand>
        <name>FMN</name>
        <dbReference type="ChEBI" id="CHEBI:58210"/>
    </ligand>
</feature>
<keyword evidence="7 11" id="KW-0274">FAD</keyword>
<evidence type="ECO:0000256" key="5">
    <source>
        <dbReference type="ARBA" id="ARBA00022630"/>
    </source>
</evidence>
<dbReference type="Gene3D" id="3.60.150.10">
    <property type="entry name" value="Chorismate synthase AroC"/>
    <property type="match status" value="1"/>
</dbReference>
<dbReference type="EC" id="4.2.3.5" evidence="3 11"/>
<keyword evidence="6 11" id="KW-0288">FMN</keyword>
<protein>
    <recommendedName>
        <fullName evidence="3 11">Chorismate synthase</fullName>
        <shortName evidence="11">CS</shortName>
        <ecNumber evidence="3 11">4.2.3.5</ecNumber>
    </recommendedName>
    <alternativeName>
        <fullName evidence="11">5-enolpyruvylshikimate-3-phosphate phospholyase</fullName>
    </alternativeName>
</protein>
<dbReference type="AlphaFoldDB" id="A0A1F7REX2"/>
<evidence type="ECO:0000313" key="13">
    <source>
        <dbReference type="Proteomes" id="UP000178526"/>
    </source>
</evidence>
<comment type="caution">
    <text evidence="12">The sequence shown here is derived from an EMBL/GenBank/DDBJ whole genome shotgun (WGS) entry which is preliminary data.</text>
</comment>
<dbReference type="UniPathway" id="UPA00053">
    <property type="reaction ID" value="UER00090"/>
</dbReference>
<dbReference type="EMBL" id="MGDB01000109">
    <property type="protein sequence ID" value="OGL39971.1"/>
    <property type="molecule type" value="Genomic_DNA"/>
</dbReference>
<dbReference type="Pfam" id="PF01264">
    <property type="entry name" value="Chorismate_synt"/>
    <property type="match status" value="1"/>
</dbReference>
<evidence type="ECO:0000256" key="7">
    <source>
        <dbReference type="ARBA" id="ARBA00022827"/>
    </source>
</evidence>
<evidence type="ECO:0000313" key="12">
    <source>
        <dbReference type="EMBL" id="OGL39971.1"/>
    </source>
</evidence>
<dbReference type="SUPFAM" id="SSF103263">
    <property type="entry name" value="Chorismate synthase, AroC"/>
    <property type="match status" value="1"/>
</dbReference>